<keyword evidence="4" id="KW-0274">FAD</keyword>
<dbReference type="Pfam" id="PF00106">
    <property type="entry name" value="adh_short"/>
    <property type="match status" value="2"/>
</dbReference>
<dbReference type="InterPro" id="IPR002347">
    <property type="entry name" value="SDR_fam"/>
</dbReference>
<dbReference type="SUPFAM" id="SSF51735">
    <property type="entry name" value="NAD(P)-binding Rossmann-fold domains"/>
    <property type="match status" value="1"/>
</dbReference>
<evidence type="ECO:0000313" key="8">
    <source>
        <dbReference type="EMBL" id="EJT45215.1"/>
    </source>
</evidence>
<dbReference type="Gene3D" id="3.40.50.720">
    <property type="entry name" value="NAD(P)-binding Rossmann-like Domain"/>
    <property type="match status" value="1"/>
</dbReference>
<dbReference type="Gene3D" id="3.30.9.10">
    <property type="entry name" value="D-Amino Acid Oxidase, subunit A, domain 2"/>
    <property type="match status" value="1"/>
</dbReference>
<dbReference type="InterPro" id="IPR045170">
    <property type="entry name" value="MTOX"/>
</dbReference>
<proteinExistence type="inferred from homology"/>
<organism evidence="8 9">
    <name type="scientific">Trichosporon asahii var. asahii (strain ATCC 90039 / CBS 2479 / JCM 2466 / KCTC 7840 / NBRC 103889/ NCYC 2677 / UAMH 7654)</name>
    <name type="common">Yeast</name>
    <dbReference type="NCBI Taxonomy" id="1186058"/>
    <lineage>
        <taxon>Eukaryota</taxon>
        <taxon>Fungi</taxon>
        <taxon>Dikarya</taxon>
        <taxon>Basidiomycota</taxon>
        <taxon>Agaricomycotina</taxon>
        <taxon>Tremellomycetes</taxon>
        <taxon>Trichosporonales</taxon>
        <taxon>Trichosporonaceae</taxon>
        <taxon>Trichosporon</taxon>
    </lineage>
</organism>
<dbReference type="InterPro" id="IPR036291">
    <property type="entry name" value="NAD(P)-bd_dom_sf"/>
</dbReference>
<dbReference type="SUPFAM" id="SSF51905">
    <property type="entry name" value="FAD/NAD(P)-binding domain"/>
    <property type="match status" value="1"/>
</dbReference>
<evidence type="ECO:0000256" key="1">
    <source>
        <dbReference type="ARBA" id="ARBA00001974"/>
    </source>
</evidence>
<evidence type="ECO:0000256" key="6">
    <source>
        <dbReference type="SAM" id="MobiDB-lite"/>
    </source>
</evidence>
<evidence type="ECO:0000313" key="9">
    <source>
        <dbReference type="Proteomes" id="UP000002748"/>
    </source>
</evidence>
<dbReference type="Proteomes" id="UP000002748">
    <property type="component" value="Unassembled WGS sequence"/>
</dbReference>
<comment type="similarity">
    <text evidence="2">Belongs to the MSOX/MTOX family.</text>
</comment>
<dbReference type="GeneID" id="25989959"/>
<dbReference type="PANTHER" id="PTHR10961:SF46">
    <property type="entry name" value="PEROXISOMAL SARCOSINE OXIDASE"/>
    <property type="match status" value="1"/>
</dbReference>
<evidence type="ECO:0000256" key="4">
    <source>
        <dbReference type="ARBA" id="ARBA00022827"/>
    </source>
</evidence>
<dbReference type="PRINTS" id="PR00081">
    <property type="entry name" value="GDHRDH"/>
</dbReference>
<dbReference type="KEGG" id="tasa:A1Q1_06447"/>
<dbReference type="GO" id="GO:0050660">
    <property type="term" value="F:flavin adenine dinucleotide binding"/>
    <property type="evidence" value="ECO:0007669"/>
    <property type="project" value="InterPro"/>
</dbReference>
<dbReference type="OrthoDB" id="2219495at2759"/>
<reference evidence="8 9" key="1">
    <citation type="journal article" date="2012" name="Eukaryot. Cell">
        <title>Draft genome sequence of CBS 2479, the standard type strain of Trichosporon asahii.</title>
        <authorList>
            <person name="Yang R.Y."/>
            <person name="Li H.T."/>
            <person name="Zhu H."/>
            <person name="Zhou G.P."/>
            <person name="Wang M."/>
            <person name="Wang L."/>
        </authorList>
    </citation>
    <scope>NUCLEOTIDE SEQUENCE [LARGE SCALE GENOMIC DNA]</scope>
    <source>
        <strain evidence="9">ATCC 90039 / CBS 2479 / JCM 2466 / KCTC 7840 / NCYC 2677 / UAMH 7654</strain>
    </source>
</reference>
<dbReference type="AlphaFoldDB" id="J4U5G0"/>
<dbReference type="HOGENOM" id="CLU_367686_0_0_1"/>
<sequence length="841" mass="90872">MAKQNVVIIGSGVFGMSTALWMLKESPEKYNVTILEKCTTVPAPDAASTDINKIIRAGDYADPHLAKLSVDAVEHWKQPEWQGCYHESGVVCLSGDDPAGRAFVDASYANCKAMGLEPNYVRTPAEIKGCWPKGLQTGAFARRAGYHNTVGGWGEAARSIEIGLQRVKDMGGKVRGGAEVVAINRSGRKVTGVTLKSGEVIPADLVVVAAGAWTPSLMRSPGIDIRMPESEVIATGQCVAMVKVEGEELALHNKAPVVFNLDNGYYIFPPTKDGIIKMAIHGAGYTSCTGETCDDSKVSLPRTKLTPGAENGALPVEAVKAMRKHLEDHYPYLARKPFVETRMCWYCDTKTGDWLVDYHPDYDNLVLATGGSGHAFKFVPIIGREVKSIIEGTATDEFKNRFAFTPGTDKGADFAIQGNQDSKRAIASEAWMRSSLHSAASVGGQTYDNETFRPPASGEGDYHVSDNSDGKGGAARVLDLGQVLVLDVVLLWVPVHVLDPAQVDYEGDALAGGQGGLVFLTQANFQVVVITGGNSGTGYATAKAFYEAGAKVYIGCRSEERANTAIENIQRGGLPNLWGKWVYKPTARPEAVGTLTYLPLDLSDFDSIDNFVAAFKQRESQLDILYANAGIMATDEGQYTKQGHSLQFGTNVLGHQRLIKQLIPTLQATARAKGTPSRLIVLSSQGHIAAPPGGVHWDSLHKGGKVLDKWADYGQSKWGDLALSRYVAKTYGPGTRGGQDGAIISTGIHPGLVATNLGTHLNGYKVMRYTPGFQHGMQVDTYTGALNQIWVGQLAEHDAQNVNGKYVSCYQVVAPQRPDLYEDVKVDRVWDWCNAQDRKNL</sequence>
<evidence type="ECO:0000256" key="5">
    <source>
        <dbReference type="ARBA" id="ARBA00023002"/>
    </source>
</evidence>
<comment type="cofactor">
    <cofactor evidence="1">
        <name>FAD</name>
        <dbReference type="ChEBI" id="CHEBI:57692"/>
    </cofactor>
</comment>
<dbReference type="Gene3D" id="3.50.50.60">
    <property type="entry name" value="FAD/NAD(P)-binding domain"/>
    <property type="match status" value="1"/>
</dbReference>
<dbReference type="RefSeq" id="XP_014177036.1">
    <property type="nucleotide sequence ID" value="XM_014321561.1"/>
</dbReference>
<dbReference type="VEuPathDB" id="FungiDB:A1Q1_06447"/>
<name>J4U5G0_TRIAS</name>
<accession>J4U5G0</accession>
<dbReference type="GO" id="GO:0050031">
    <property type="term" value="F:L-pipecolate oxidase activity"/>
    <property type="evidence" value="ECO:0007669"/>
    <property type="project" value="TreeGrafter"/>
</dbReference>
<dbReference type="Pfam" id="PF01266">
    <property type="entry name" value="DAO"/>
    <property type="match status" value="1"/>
</dbReference>
<keyword evidence="5" id="KW-0560">Oxidoreductase</keyword>
<dbReference type="InterPro" id="IPR006076">
    <property type="entry name" value="FAD-dep_OxRdtase"/>
</dbReference>
<gene>
    <name evidence="8" type="ORF">A1Q1_06447</name>
</gene>
<evidence type="ECO:0000256" key="3">
    <source>
        <dbReference type="ARBA" id="ARBA00022630"/>
    </source>
</evidence>
<dbReference type="InterPro" id="IPR036188">
    <property type="entry name" value="FAD/NAD-bd_sf"/>
</dbReference>
<evidence type="ECO:0000256" key="2">
    <source>
        <dbReference type="ARBA" id="ARBA00010989"/>
    </source>
</evidence>
<keyword evidence="3" id="KW-0285">Flavoprotein</keyword>
<protein>
    <recommendedName>
        <fullName evidence="7">FAD dependent oxidoreductase domain-containing protein</fullName>
    </recommendedName>
</protein>
<feature type="domain" description="FAD dependent oxidoreductase" evidence="7">
    <location>
        <begin position="6"/>
        <end position="386"/>
    </location>
</feature>
<feature type="region of interest" description="Disordered" evidence="6">
    <location>
        <begin position="442"/>
        <end position="468"/>
    </location>
</feature>
<evidence type="ECO:0000259" key="7">
    <source>
        <dbReference type="Pfam" id="PF01266"/>
    </source>
</evidence>
<dbReference type="EMBL" id="ALBS01000332">
    <property type="protein sequence ID" value="EJT45215.1"/>
    <property type="molecule type" value="Genomic_DNA"/>
</dbReference>
<dbReference type="GO" id="GO:0004657">
    <property type="term" value="F:proline dehydrogenase activity"/>
    <property type="evidence" value="ECO:0007669"/>
    <property type="project" value="TreeGrafter"/>
</dbReference>
<dbReference type="PANTHER" id="PTHR10961">
    <property type="entry name" value="PEROXISOMAL SARCOSINE OXIDASE"/>
    <property type="match status" value="1"/>
</dbReference>
<dbReference type="GO" id="GO:0008115">
    <property type="term" value="F:sarcosine oxidase activity"/>
    <property type="evidence" value="ECO:0007669"/>
    <property type="project" value="TreeGrafter"/>
</dbReference>
<comment type="caution">
    <text evidence="8">The sequence shown here is derived from an EMBL/GenBank/DDBJ whole genome shotgun (WGS) entry which is preliminary data.</text>
</comment>